<evidence type="ECO:0000313" key="10">
    <source>
        <dbReference type="Proteomes" id="UP001321473"/>
    </source>
</evidence>
<comment type="caution">
    <text evidence="9">The sequence shown here is derived from an EMBL/GenBank/DDBJ whole genome shotgun (WGS) entry which is preliminary data.</text>
</comment>
<gene>
    <name evidence="9" type="ORF">V5799_031998</name>
</gene>
<dbReference type="AlphaFoldDB" id="A0AAQ4DSF0"/>
<keyword evidence="3" id="KW-0812">Transmembrane</keyword>
<dbReference type="InterPro" id="IPR009729">
    <property type="entry name" value="Gal-3-0_sulfotransfrase"/>
</dbReference>
<dbReference type="GO" id="GO:0001733">
    <property type="term" value="F:galactosylceramide sulfotransferase activity"/>
    <property type="evidence" value="ECO:0007669"/>
    <property type="project" value="InterPro"/>
</dbReference>
<dbReference type="PANTHER" id="PTHR14647">
    <property type="entry name" value="GALACTOSE-3-O-SULFOTRANSFERASE"/>
    <property type="match status" value="1"/>
</dbReference>
<keyword evidence="7" id="KW-0472">Membrane</keyword>
<keyword evidence="8" id="KW-0325">Glycoprotein</keyword>
<name>A0AAQ4DSF0_AMBAM</name>
<sequence length="171" mass="19018">MSFDLGLALRSMNDSRKVVDFIRRLDSEIDLMLVADLMDESLVLLKHALCWTTKDVVFALRKARMAMYGDCVDSEETADKVFPPQFVFRGDVVGYRLKNVTRVVPASTCRLLAANELLFTNMVRRRQLMDISAFYFARWAAGAAPGRTSAPLAVVMLLALFSTVVSGTLSG</sequence>
<keyword evidence="2" id="KW-0808">Transferase</keyword>
<keyword evidence="10" id="KW-1185">Reference proteome</keyword>
<dbReference type="GO" id="GO:0009247">
    <property type="term" value="P:glycolipid biosynthetic process"/>
    <property type="evidence" value="ECO:0007669"/>
    <property type="project" value="InterPro"/>
</dbReference>
<evidence type="ECO:0000256" key="5">
    <source>
        <dbReference type="ARBA" id="ARBA00022989"/>
    </source>
</evidence>
<comment type="subcellular location">
    <subcellularLocation>
        <location evidence="1">Golgi apparatus membrane</location>
        <topology evidence="1">Single-pass type II membrane protein</topology>
    </subcellularLocation>
</comment>
<evidence type="ECO:0000256" key="1">
    <source>
        <dbReference type="ARBA" id="ARBA00004323"/>
    </source>
</evidence>
<dbReference type="Proteomes" id="UP001321473">
    <property type="component" value="Unassembled WGS sequence"/>
</dbReference>
<dbReference type="EMBL" id="JARKHS020027434">
    <property type="protein sequence ID" value="KAK8765390.1"/>
    <property type="molecule type" value="Genomic_DNA"/>
</dbReference>
<reference evidence="9 10" key="1">
    <citation type="journal article" date="2023" name="Arcadia Sci">
        <title>De novo assembly of a long-read Amblyomma americanum tick genome.</title>
        <authorList>
            <person name="Chou S."/>
            <person name="Poskanzer K.E."/>
            <person name="Rollins M."/>
            <person name="Thuy-Boun P.S."/>
        </authorList>
    </citation>
    <scope>NUCLEOTIDE SEQUENCE [LARGE SCALE GENOMIC DNA]</scope>
    <source>
        <strain evidence="9">F_SG_1</strain>
        <tissue evidence="9">Salivary glands</tissue>
    </source>
</reference>
<evidence type="ECO:0000256" key="3">
    <source>
        <dbReference type="ARBA" id="ARBA00022692"/>
    </source>
</evidence>
<dbReference type="PANTHER" id="PTHR14647:SF87">
    <property type="entry name" value="PUTATIVE-RELATED"/>
    <property type="match status" value="1"/>
</dbReference>
<proteinExistence type="predicted"/>
<accession>A0AAQ4DSF0</accession>
<evidence type="ECO:0000313" key="9">
    <source>
        <dbReference type="EMBL" id="KAK8765390.1"/>
    </source>
</evidence>
<keyword evidence="5" id="KW-1133">Transmembrane helix</keyword>
<dbReference type="GO" id="GO:0000139">
    <property type="term" value="C:Golgi membrane"/>
    <property type="evidence" value="ECO:0007669"/>
    <property type="project" value="UniProtKB-SubCell"/>
</dbReference>
<protein>
    <submittedName>
        <fullName evidence="9">Uncharacterized protein</fullName>
    </submittedName>
</protein>
<evidence type="ECO:0000256" key="8">
    <source>
        <dbReference type="ARBA" id="ARBA00023180"/>
    </source>
</evidence>
<evidence type="ECO:0000256" key="6">
    <source>
        <dbReference type="ARBA" id="ARBA00023034"/>
    </source>
</evidence>
<evidence type="ECO:0000256" key="2">
    <source>
        <dbReference type="ARBA" id="ARBA00022679"/>
    </source>
</evidence>
<keyword evidence="4" id="KW-0735">Signal-anchor</keyword>
<organism evidence="9 10">
    <name type="scientific">Amblyomma americanum</name>
    <name type="common">Lone star tick</name>
    <dbReference type="NCBI Taxonomy" id="6943"/>
    <lineage>
        <taxon>Eukaryota</taxon>
        <taxon>Metazoa</taxon>
        <taxon>Ecdysozoa</taxon>
        <taxon>Arthropoda</taxon>
        <taxon>Chelicerata</taxon>
        <taxon>Arachnida</taxon>
        <taxon>Acari</taxon>
        <taxon>Parasitiformes</taxon>
        <taxon>Ixodida</taxon>
        <taxon>Ixodoidea</taxon>
        <taxon>Ixodidae</taxon>
        <taxon>Amblyomminae</taxon>
        <taxon>Amblyomma</taxon>
    </lineage>
</organism>
<keyword evidence="6" id="KW-0333">Golgi apparatus</keyword>
<dbReference type="Pfam" id="PF06990">
    <property type="entry name" value="Gal-3-0_sulfotr"/>
    <property type="match status" value="1"/>
</dbReference>
<evidence type="ECO:0000256" key="4">
    <source>
        <dbReference type="ARBA" id="ARBA00022968"/>
    </source>
</evidence>
<evidence type="ECO:0000256" key="7">
    <source>
        <dbReference type="ARBA" id="ARBA00023136"/>
    </source>
</evidence>